<dbReference type="SMART" id="SM00228">
    <property type="entry name" value="PDZ"/>
    <property type="match status" value="1"/>
</dbReference>
<feature type="compositionally biased region" description="Acidic residues" evidence="2">
    <location>
        <begin position="1376"/>
        <end position="1395"/>
    </location>
</feature>
<dbReference type="FunFam" id="2.30.42.10:FF:000066">
    <property type="entry name" value="Rho GTPase activating protein 21"/>
    <property type="match status" value="1"/>
</dbReference>
<feature type="compositionally biased region" description="Basic residues" evidence="2">
    <location>
        <begin position="1325"/>
        <end position="1335"/>
    </location>
</feature>
<dbReference type="CDD" id="cd04395">
    <property type="entry name" value="RhoGAP_ARHGAP21"/>
    <property type="match status" value="1"/>
</dbReference>
<dbReference type="InterPro" id="IPR008936">
    <property type="entry name" value="Rho_GTPase_activation_prot"/>
</dbReference>
<feature type="compositionally biased region" description="Low complexity" evidence="2">
    <location>
        <begin position="1562"/>
        <end position="1576"/>
    </location>
</feature>
<evidence type="ECO:0000259" key="4">
    <source>
        <dbReference type="PROSITE" id="PS50106"/>
    </source>
</evidence>
<protein>
    <submittedName>
        <fullName evidence="6">Rho GTPase activating protein 23</fullName>
    </submittedName>
</protein>
<dbReference type="InterPro" id="IPR041489">
    <property type="entry name" value="PDZ_6"/>
</dbReference>
<dbReference type="InterPro" id="IPR000198">
    <property type="entry name" value="RhoGAP_dom"/>
</dbReference>
<feature type="compositionally biased region" description="Basic residues" evidence="2">
    <location>
        <begin position="1710"/>
        <end position="1720"/>
    </location>
</feature>
<feature type="compositionally biased region" description="Low complexity" evidence="2">
    <location>
        <begin position="594"/>
        <end position="611"/>
    </location>
</feature>
<sequence>MNGVAFCLVGIPPYSENHAKGRRDGLSSAGDNPRPPMATRPGREGVGVGWKGPRTLVLHKNSQGFGFTLRHFIVYPPESALHTNLKDEENGNGKGYQKGRLEPMDTIFVKNVREKGPAHQAGLCTGDRLVKVNGESVLGKTYSQVIALIQNSESVLELSIMPKDEDVLQLAYSQDAYLTGNEPYSGGAENLPPPPPLCYSRTKTTPPAGAPPSAPMGQNQLDNWSRWPGSSSPSSPLDNRSAVGSPASWQEGRAGEPGGVGHTSPAHRTEEIQYGMTSQQPQGQTRGRSYSSSSSSGGPLSSPLQVHYPNHHAASSSQSQPRKSSSAWTSPPPPQLSHGRTERCQQALSDWYYSQLPEHSGRCMQTRHRSYSQDRLSETRRQQQRTGGWPHSASQDTLLLLQQSGPGPHGEPCWSYADLEGGPGRGHPASNYTRTRSENLLAQYDRHGRSLEMLDRAAGGLVSPRFERPSWLQQAPQPPPRTDAYPRQGSHYGAAQAPPMSRHTQSHSKHHPQPHTQAHSQTQTQAQQAAPQTRRLPPGQSMDDQPVGYRSYSPSFYRKTGRIMQQAHSFRDPSYSGPHLNWNPTPKTSPPEVSAAPLTSSTASPLTSATPESQDRAYRPTNHERERGSVEGQPEVAPQTQEVVLRQKPPTGRRNAHGLRHPHYALPMDGLEPSLFSSDPQDSAPASGSTGDVAPRKPNGNLAPLPIEDDSLASIPFIDEPTSPGADLRARHVPASSVVSSGMSSAPAVVASPASPTFHFPLTRLFSHDCSSIKSSRRSSYLLAITTERSKSCDEGLNTFREEGRVFSRLPKRVKSFFTDGSLDNLGTAEEVRSKRHSTSELGNITYSDVRREGWLHFKQILTEKGKKVGSGMRPWKRVFSVLRSHSLFLYKDKREAVLRGATIGGAAEDEQPISIRGCLVDIAYSETKRKHALRLTTQDFCEYLLQAEDREDMLDWIKVIRENSKTDSEELGFSRQALINKKLNDYRKQSPTGSKPDSSPRMPRMKPPFLLAKTDNAAGAPRSPKPEGKDESSPPKSPWGINIMKKAKKAGPKAFGVRLEECQPGANNKFIPMIVEICCGLVEDMGLEYTGIYRVPGNNAMVSMLQDQLNKGVDINPAEEKWQDLNVVSSLLKSFFRKLPEPLFTNDKYNDFIDANRMENASDRLKTMKKLIRDLPDHYYHTLKFLVGHLKTVADHSDKNKMEPRNLALVFGPTLVRTSEDNMKDMVTHMPDRYKIVETLIQHYTWFFTEELDKDEKTPVDTEDVQPAPNIDHLLSNIGRTALLGEASDSTNSDSAKSKGSWGSKKDLTAKDFLTLSIMSAVTGRKRRKRHNARRVGSSTDDDSEHEPIKAGHLGAEEEEEAESPVGDTAPRAEGEEDDDEEEEEEEEEDEEVVESGAKEEVEEEAVAVIPSRPCCKEEEEAGGRQAAMLLQEEEARAEVKGPPWRAPEDARSIVSGYSTLSTLGRSLGSEGRGDDADDEHSELVSETDNESGFASRSLTQERPNKHPTTPVNTQPPAAPRSFLYTHYKPPVLSPTNLLAPPTPLTHTPDSAERSEGGARSTTPSSSSFSSSSTTHRLHSRPSFNSHKLIQCDTLARKKLKSEKTKARSLDLLELPGTTAQGDEAGSGSDGAPRVRRETSRTNPSSGSSQESLRLARPKPALPPSEAASFTPTGPGGRSLAEQVRARLLGSADDLRSVGLRKPLSPETRRKRRAWRRHTVVASPTETSEKRPPLTVNEFPLSPFKQNQVKTPGLPRDADGLEQGPATRQAPTSRFHQYL</sequence>
<dbReference type="Ensembl" id="ENSSDUT00000031934.1">
    <property type="protein sequence ID" value="ENSSDUP00000031393.1"/>
    <property type="gene ID" value="ENSSDUG00000022570.1"/>
</dbReference>
<feature type="region of interest" description="Disordered" evidence="2">
    <location>
        <begin position="570"/>
        <end position="707"/>
    </location>
</feature>
<dbReference type="SUPFAM" id="SSF50156">
    <property type="entry name" value="PDZ domain-like"/>
    <property type="match status" value="1"/>
</dbReference>
<feature type="compositionally biased region" description="Polar residues" evidence="2">
    <location>
        <begin position="275"/>
        <end position="290"/>
    </location>
</feature>
<dbReference type="PROSITE" id="PS50106">
    <property type="entry name" value="PDZ"/>
    <property type="match status" value="1"/>
</dbReference>
<proteinExistence type="predicted"/>
<evidence type="ECO:0000313" key="7">
    <source>
        <dbReference type="Proteomes" id="UP000261420"/>
    </source>
</evidence>
<feature type="compositionally biased region" description="Basic and acidic residues" evidence="2">
    <location>
        <begin position="371"/>
        <end position="381"/>
    </location>
</feature>
<feature type="compositionally biased region" description="Polar residues" evidence="2">
    <location>
        <begin position="1642"/>
        <end position="1653"/>
    </location>
</feature>
<dbReference type="CDD" id="cd01253">
    <property type="entry name" value="PH_ARHGAP21-like"/>
    <property type="match status" value="1"/>
</dbReference>
<reference evidence="6" key="2">
    <citation type="submission" date="2025-09" db="UniProtKB">
        <authorList>
            <consortium name="Ensembl"/>
        </authorList>
    </citation>
    <scope>IDENTIFICATION</scope>
</reference>
<feature type="compositionally biased region" description="Basic and acidic residues" evidence="2">
    <location>
        <begin position="613"/>
        <end position="629"/>
    </location>
</feature>
<accession>A0A3B4VK73</accession>
<feature type="compositionally biased region" description="Polar residues" evidence="2">
    <location>
        <begin position="1492"/>
        <end position="1517"/>
    </location>
</feature>
<feature type="compositionally biased region" description="Polar residues" evidence="2">
    <location>
        <begin position="675"/>
        <end position="690"/>
    </location>
</feature>
<feature type="compositionally biased region" description="Basic and acidic residues" evidence="2">
    <location>
        <begin position="1603"/>
        <end position="1612"/>
    </location>
</feature>
<dbReference type="PANTHER" id="PTHR23175:SF5">
    <property type="entry name" value="RHO GTPASE-ACTIVATING PROTEIN 23"/>
    <property type="match status" value="1"/>
</dbReference>
<name>A0A3B4VK73_SERDU</name>
<dbReference type="GO" id="GO:0007165">
    <property type="term" value="P:signal transduction"/>
    <property type="evidence" value="ECO:0007669"/>
    <property type="project" value="InterPro"/>
</dbReference>
<dbReference type="Gene3D" id="1.10.555.10">
    <property type="entry name" value="Rho GTPase activation protein"/>
    <property type="match status" value="1"/>
</dbReference>
<feature type="compositionally biased region" description="Polar residues" evidence="2">
    <location>
        <begin position="392"/>
        <end position="405"/>
    </location>
</feature>
<dbReference type="PROSITE" id="PS50003">
    <property type="entry name" value="PH_DOMAIN"/>
    <property type="match status" value="1"/>
</dbReference>
<dbReference type="GO" id="GO:0005096">
    <property type="term" value="F:GTPase activator activity"/>
    <property type="evidence" value="ECO:0007669"/>
    <property type="project" value="UniProtKB-KW"/>
</dbReference>
<feature type="compositionally biased region" description="Acidic residues" evidence="2">
    <location>
        <begin position="1477"/>
        <end position="1491"/>
    </location>
</feature>
<dbReference type="InterPro" id="IPR036034">
    <property type="entry name" value="PDZ_sf"/>
</dbReference>
<feature type="compositionally biased region" description="Low complexity" evidence="2">
    <location>
        <begin position="313"/>
        <end position="327"/>
    </location>
</feature>
<dbReference type="SMART" id="SM00233">
    <property type="entry name" value="PH"/>
    <property type="match status" value="1"/>
</dbReference>
<feature type="region of interest" description="Disordered" evidence="2">
    <location>
        <begin position="17"/>
        <end position="48"/>
    </location>
</feature>
<feature type="compositionally biased region" description="Polar residues" evidence="2">
    <location>
        <begin position="1770"/>
        <end position="1780"/>
    </location>
</feature>
<dbReference type="InterPro" id="IPR001849">
    <property type="entry name" value="PH_domain"/>
</dbReference>
<feature type="region of interest" description="Disordered" evidence="2">
    <location>
        <begin position="1325"/>
        <end position="1432"/>
    </location>
</feature>
<dbReference type="InterPro" id="IPR011993">
    <property type="entry name" value="PH-like_dom_sf"/>
</dbReference>
<evidence type="ECO:0000256" key="1">
    <source>
        <dbReference type="ARBA" id="ARBA00022468"/>
    </source>
</evidence>
<dbReference type="PROSITE" id="PS50238">
    <property type="entry name" value="RHOGAP"/>
    <property type="match status" value="1"/>
</dbReference>
<dbReference type="CDD" id="cd06756">
    <property type="entry name" value="PDZ_ARHGAP21_23-like"/>
    <property type="match status" value="1"/>
</dbReference>
<feature type="region of interest" description="Disordered" evidence="2">
    <location>
        <begin position="183"/>
        <end position="343"/>
    </location>
</feature>
<dbReference type="SMART" id="SM00324">
    <property type="entry name" value="RhoGAP"/>
    <property type="match status" value="1"/>
</dbReference>
<dbReference type="PANTHER" id="PTHR23175">
    <property type="entry name" value="PDZ DOMAIN-CONTAINING PROTEIN"/>
    <property type="match status" value="1"/>
</dbReference>
<feature type="region of interest" description="Disordered" evidence="2">
    <location>
        <begin position="1463"/>
        <end position="1780"/>
    </location>
</feature>
<keyword evidence="1" id="KW-0343">GTPase activation</keyword>
<dbReference type="Gene3D" id="2.30.29.30">
    <property type="entry name" value="Pleckstrin-homology domain (PH domain)/Phosphotyrosine-binding domain (PTB)"/>
    <property type="match status" value="1"/>
</dbReference>
<dbReference type="Pfam" id="PF17820">
    <property type="entry name" value="PDZ_6"/>
    <property type="match status" value="1"/>
</dbReference>
<dbReference type="Pfam" id="PF00620">
    <property type="entry name" value="RhoGAP"/>
    <property type="match status" value="1"/>
</dbReference>
<feature type="compositionally biased region" description="Low complexity" evidence="2">
    <location>
        <begin position="1535"/>
        <end position="1550"/>
    </location>
</feature>
<feature type="domain" description="PH" evidence="3">
    <location>
        <begin position="849"/>
        <end position="966"/>
    </location>
</feature>
<evidence type="ECO:0000259" key="3">
    <source>
        <dbReference type="PROSITE" id="PS50003"/>
    </source>
</evidence>
<dbReference type="SUPFAM" id="SSF50729">
    <property type="entry name" value="PH domain-like"/>
    <property type="match status" value="1"/>
</dbReference>
<dbReference type="GeneTree" id="ENSGT00940000157982"/>
<dbReference type="FunFam" id="1.10.555.10:FF:000014">
    <property type="entry name" value="Rho GTPase activating protein 21"/>
    <property type="match status" value="1"/>
</dbReference>
<feature type="domain" description="PDZ" evidence="4">
    <location>
        <begin position="55"/>
        <end position="164"/>
    </location>
</feature>
<reference evidence="6" key="1">
    <citation type="submission" date="2025-08" db="UniProtKB">
        <authorList>
            <consortium name="Ensembl"/>
        </authorList>
    </citation>
    <scope>IDENTIFICATION</scope>
</reference>
<dbReference type="STRING" id="41447.ENSSDUP00000031393"/>
<dbReference type="InterPro" id="IPR001478">
    <property type="entry name" value="PDZ"/>
</dbReference>
<feature type="compositionally biased region" description="Basic and acidic residues" evidence="2">
    <location>
        <begin position="1025"/>
        <end position="1034"/>
    </location>
</feature>
<evidence type="ECO:0000259" key="5">
    <source>
        <dbReference type="PROSITE" id="PS50238"/>
    </source>
</evidence>
<dbReference type="Gene3D" id="2.30.42.10">
    <property type="match status" value="1"/>
</dbReference>
<evidence type="ECO:0000256" key="2">
    <source>
        <dbReference type="SAM" id="MobiDB-lite"/>
    </source>
</evidence>
<feature type="domain" description="Rho-GAP" evidence="5">
    <location>
        <begin position="1058"/>
        <end position="1249"/>
    </location>
</feature>
<dbReference type="Pfam" id="PF00169">
    <property type="entry name" value="PH"/>
    <property type="match status" value="1"/>
</dbReference>
<feature type="compositionally biased region" description="Low complexity" evidence="2">
    <location>
        <begin position="514"/>
        <end position="533"/>
    </location>
</feature>
<dbReference type="SUPFAM" id="SSF48350">
    <property type="entry name" value="GTPase activation domain, GAP"/>
    <property type="match status" value="1"/>
</dbReference>
<feature type="region of interest" description="Disordered" evidence="2">
    <location>
        <begin position="358"/>
        <end position="436"/>
    </location>
</feature>
<feature type="compositionally biased region" description="Basic residues" evidence="2">
    <location>
        <begin position="654"/>
        <end position="663"/>
    </location>
</feature>
<organism evidence="6 7">
    <name type="scientific">Seriola dumerili</name>
    <name type="common">Greater amberjack</name>
    <name type="synonym">Caranx dumerili</name>
    <dbReference type="NCBI Taxonomy" id="41447"/>
    <lineage>
        <taxon>Eukaryota</taxon>
        <taxon>Metazoa</taxon>
        <taxon>Chordata</taxon>
        <taxon>Craniata</taxon>
        <taxon>Vertebrata</taxon>
        <taxon>Euteleostomi</taxon>
        <taxon>Actinopterygii</taxon>
        <taxon>Neopterygii</taxon>
        <taxon>Teleostei</taxon>
        <taxon>Neoteleostei</taxon>
        <taxon>Acanthomorphata</taxon>
        <taxon>Carangaria</taxon>
        <taxon>Carangiformes</taxon>
        <taxon>Carangidae</taxon>
        <taxon>Seriola</taxon>
    </lineage>
</organism>
<feature type="compositionally biased region" description="Basic residues" evidence="2">
    <location>
        <begin position="504"/>
        <end position="513"/>
    </location>
</feature>
<feature type="region of interest" description="Disordered" evidence="2">
    <location>
        <begin position="469"/>
        <end position="554"/>
    </location>
</feature>
<dbReference type="Proteomes" id="UP000261420">
    <property type="component" value="Unplaced"/>
</dbReference>
<evidence type="ECO:0000313" key="6">
    <source>
        <dbReference type="Ensembl" id="ENSSDUP00000031393.1"/>
    </source>
</evidence>
<feature type="region of interest" description="Disordered" evidence="2">
    <location>
        <begin position="985"/>
        <end position="1043"/>
    </location>
</feature>
<keyword evidence="7" id="KW-1185">Reference proteome</keyword>
<feature type="compositionally biased region" description="Low complexity" evidence="2">
    <location>
        <begin position="291"/>
        <end position="304"/>
    </location>
</feature>